<dbReference type="Proteomes" id="UP001209878">
    <property type="component" value="Unassembled WGS sequence"/>
</dbReference>
<dbReference type="SMART" id="SM00368">
    <property type="entry name" value="LRR_RI"/>
    <property type="match status" value="2"/>
</dbReference>
<dbReference type="GO" id="GO:0005813">
    <property type="term" value="C:centrosome"/>
    <property type="evidence" value="ECO:0007669"/>
    <property type="project" value="TreeGrafter"/>
</dbReference>
<keyword evidence="2" id="KW-1185">Reference proteome</keyword>
<dbReference type="InterPro" id="IPR032675">
    <property type="entry name" value="LRR_dom_sf"/>
</dbReference>
<dbReference type="Gene3D" id="3.80.10.10">
    <property type="entry name" value="Ribonuclease Inhibitor"/>
    <property type="match status" value="1"/>
</dbReference>
<accession>A0AAD9P851</accession>
<protein>
    <recommendedName>
        <fullName evidence="3">Centrosomal protein 78</fullName>
    </recommendedName>
</protein>
<evidence type="ECO:0000313" key="1">
    <source>
        <dbReference type="EMBL" id="KAK2189948.1"/>
    </source>
</evidence>
<dbReference type="Pfam" id="PF13516">
    <property type="entry name" value="LRR_6"/>
    <property type="match status" value="2"/>
</dbReference>
<dbReference type="InterPro" id="IPR026212">
    <property type="entry name" value="Cep78"/>
</dbReference>
<dbReference type="InterPro" id="IPR001611">
    <property type="entry name" value="Leu-rich_rpt"/>
</dbReference>
<proteinExistence type="predicted"/>
<comment type="caution">
    <text evidence="1">The sequence shown here is derived from an EMBL/GenBank/DDBJ whole genome shotgun (WGS) entry which is preliminary data.</text>
</comment>
<reference evidence="1" key="1">
    <citation type="journal article" date="2023" name="Mol. Biol. Evol.">
        <title>Third-Generation Sequencing Reveals the Adaptive Role of the Epigenome in Three Deep-Sea Polychaetes.</title>
        <authorList>
            <person name="Perez M."/>
            <person name="Aroh O."/>
            <person name="Sun Y."/>
            <person name="Lan Y."/>
            <person name="Juniper S.K."/>
            <person name="Young C.R."/>
            <person name="Angers B."/>
            <person name="Qian P.Y."/>
        </authorList>
    </citation>
    <scope>NUCLEOTIDE SEQUENCE</scope>
    <source>
        <strain evidence="1">R07B-5</strain>
    </source>
</reference>
<dbReference type="GO" id="GO:0044782">
    <property type="term" value="P:cilium organization"/>
    <property type="evidence" value="ECO:0007669"/>
    <property type="project" value="TreeGrafter"/>
</dbReference>
<gene>
    <name evidence="1" type="ORF">NP493_92g00047</name>
</gene>
<dbReference type="PRINTS" id="PR02062">
    <property type="entry name" value="CENTROSOME78"/>
</dbReference>
<evidence type="ECO:0000313" key="2">
    <source>
        <dbReference type="Proteomes" id="UP001209878"/>
    </source>
</evidence>
<dbReference type="SUPFAM" id="SSF52047">
    <property type="entry name" value="RNI-like"/>
    <property type="match status" value="1"/>
</dbReference>
<name>A0AAD9P851_RIDPI</name>
<dbReference type="GO" id="GO:0036064">
    <property type="term" value="C:ciliary basal body"/>
    <property type="evidence" value="ECO:0007669"/>
    <property type="project" value="TreeGrafter"/>
</dbReference>
<dbReference type="PANTHER" id="PTHR24110">
    <property type="entry name" value="CENTROSOMAL PROTEIN OF 78 KDA"/>
    <property type="match status" value="1"/>
</dbReference>
<organism evidence="1 2">
    <name type="scientific">Ridgeia piscesae</name>
    <name type="common">Tubeworm</name>
    <dbReference type="NCBI Taxonomy" id="27915"/>
    <lineage>
        <taxon>Eukaryota</taxon>
        <taxon>Metazoa</taxon>
        <taxon>Spiralia</taxon>
        <taxon>Lophotrochozoa</taxon>
        <taxon>Annelida</taxon>
        <taxon>Polychaeta</taxon>
        <taxon>Sedentaria</taxon>
        <taxon>Canalipalpata</taxon>
        <taxon>Sabellida</taxon>
        <taxon>Siboglinidae</taxon>
        <taxon>Ridgeia</taxon>
    </lineage>
</organism>
<evidence type="ECO:0008006" key="3">
    <source>
        <dbReference type="Google" id="ProtNLM"/>
    </source>
</evidence>
<dbReference type="EMBL" id="JAODUO010000092">
    <property type="protein sequence ID" value="KAK2189948.1"/>
    <property type="molecule type" value="Genomic_DNA"/>
</dbReference>
<dbReference type="PANTHER" id="PTHR24110:SF3">
    <property type="entry name" value="CENTROSOMAL PROTEIN OF 78 KDA"/>
    <property type="match status" value="1"/>
</dbReference>
<dbReference type="AlphaFoldDB" id="A0AAD9P851"/>
<sequence length="210" mass="23309">MIESVAVRQRGAYDFETHYNNLCALQNSCPIPAVKAHLACGKLDINGDRMRTTDWMPILNTLRINKTLSSVSVHSYYQQQLEDEERQGFRQKKIPAIRSKEITYRLCKALKECLWVTPALSSLELHGLPLRSRDLTALAKGLMKNCTLKHISLEGSRVADEGLEIICKGVKNSTSVTSLDFSGCSLGWKGADILAKVIKVGGLLDTITCE</sequence>